<dbReference type="AlphaFoldDB" id="A0AAJ8BRX1"/>
<dbReference type="RefSeq" id="XP_059601828.1">
    <property type="nucleotide sequence ID" value="XM_059750764.1"/>
</dbReference>
<protein>
    <submittedName>
        <fullName evidence="1">Uncharacterized protein</fullName>
    </submittedName>
</protein>
<sequence>MLNREELDVSRKKIHCQPCNSPFPSNLSNAAPSNGETAAPPNIPKKKTAMRLVNSSLVYHVERVYIAAGIYPASEKPKMLRCGNDAEDAHLGADPAAGPHLVHIQLGLFSFISHVSGDSSTGDVGPVDLVGCEADGEKREDPKIGSGCKVLVVASQGLFYSEVEPSKISGNVED</sequence>
<reference evidence="1" key="1">
    <citation type="submission" date="2025-02" db="EMBL/GenBank/DDBJ databases">
        <authorList>
            <consortium name="NCBI Genome Project"/>
        </authorList>
    </citation>
    <scope>NUCLEOTIDE SEQUENCE</scope>
</reference>
<organism evidence="1">
    <name type="scientific">Aspergillus niger</name>
    <dbReference type="NCBI Taxonomy" id="5061"/>
    <lineage>
        <taxon>Eukaryota</taxon>
        <taxon>Fungi</taxon>
        <taxon>Dikarya</taxon>
        <taxon>Ascomycota</taxon>
        <taxon>Pezizomycotina</taxon>
        <taxon>Eurotiomycetes</taxon>
        <taxon>Eurotiomycetidae</taxon>
        <taxon>Eurotiales</taxon>
        <taxon>Aspergillaceae</taxon>
        <taxon>Aspergillus</taxon>
        <taxon>Aspergillus subgen. Circumdati</taxon>
    </lineage>
</organism>
<dbReference type="VEuPathDB" id="FungiDB:An12g02870"/>
<dbReference type="KEGG" id="ang:An12g02870"/>
<accession>A0AAJ8BRX1</accession>
<reference evidence="1" key="2">
    <citation type="submission" date="2025-08" db="UniProtKB">
        <authorList>
            <consortium name="RefSeq"/>
        </authorList>
    </citation>
    <scope>IDENTIFICATION</scope>
</reference>
<evidence type="ECO:0000313" key="1">
    <source>
        <dbReference type="RefSeq" id="XP_059601828.1"/>
    </source>
</evidence>
<dbReference type="GeneID" id="84592508"/>
<name>A0AAJ8BRX1_ASPNG</name>
<gene>
    <name evidence="1" type="ORF">An12g02870</name>
</gene>
<proteinExistence type="predicted"/>